<comment type="caution">
    <text evidence="2">The sequence shown here is derived from an EMBL/GenBank/DDBJ whole genome shotgun (WGS) entry which is preliminary data.</text>
</comment>
<proteinExistence type="predicted"/>
<evidence type="ECO:0000313" key="3">
    <source>
        <dbReference type="Proteomes" id="UP000299102"/>
    </source>
</evidence>
<keyword evidence="3" id="KW-1185">Reference proteome</keyword>
<evidence type="ECO:0000256" key="1">
    <source>
        <dbReference type="SAM" id="MobiDB-lite"/>
    </source>
</evidence>
<dbReference type="Proteomes" id="UP000299102">
    <property type="component" value="Unassembled WGS sequence"/>
</dbReference>
<name>A0A4C1X1L1_EUMVA</name>
<gene>
    <name evidence="2" type="ORF">EVAR_41478_1</name>
</gene>
<accession>A0A4C1X1L1</accession>
<protein>
    <submittedName>
        <fullName evidence="2">Uncharacterized protein</fullName>
    </submittedName>
</protein>
<organism evidence="2 3">
    <name type="scientific">Eumeta variegata</name>
    <name type="common">Bagworm moth</name>
    <name type="synonym">Eumeta japonica</name>
    <dbReference type="NCBI Taxonomy" id="151549"/>
    <lineage>
        <taxon>Eukaryota</taxon>
        <taxon>Metazoa</taxon>
        <taxon>Ecdysozoa</taxon>
        <taxon>Arthropoda</taxon>
        <taxon>Hexapoda</taxon>
        <taxon>Insecta</taxon>
        <taxon>Pterygota</taxon>
        <taxon>Neoptera</taxon>
        <taxon>Endopterygota</taxon>
        <taxon>Lepidoptera</taxon>
        <taxon>Glossata</taxon>
        <taxon>Ditrysia</taxon>
        <taxon>Tineoidea</taxon>
        <taxon>Psychidae</taxon>
        <taxon>Oiketicinae</taxon>
        <taxon>Eumeta</taxon>
    </lineage>
</organism>
<feature type="compositionally biased region" description="Polar residues" evidence="1">
    <location>
        <begin position="1"/>
        <end position="19"/>
    </location>
</feature>
<dbReference type="AlphaFoldDB" id="A0A4C1X1L1"/>
<dbReference type="EMBL" id="BGZK01000702">
    <property type="protein sequence ID" value="GBP56842.1"/>
    <property type="molecule type" value="Genomic_DNA"/>
</dbReference>
<feature type="region of interest" description="Disordered" evidence="1">
    <location>
        <begin position="1"/>
        <end position="27"/>
    </location>
</feature>
<evidence type="ECO:0000313" key="2">
    <source>
        <dbReference type="EMBL" id="GBP56842.1"/>
    </source>
</evidence>
<sequence length="127" mass="13570">MNISGSGEASALQGSNPRTSIIPPQAMGRVRAAHFGIPQSLPERRSNRSSAPLAVSIEKFGNLGADTSLHKQIHHGVHHTVADKQTNGRAHASADCSLARRGVGRGKSEQKLYRLTNMKLPILAFNA</sequence>
<reference evidence="2 3" key="1">
    <citation type="journal article" date="2019" name="Commun. Biol.">
        <title>The bagworm genome reveals a unique fibroin gene that provides high tensile strength.</title>
        <authorList>
            <person name="Kono N."/>
            <person name="Nakamura H."/>
            <person name="Ohtoshi R."/>
            <person name="Tomita M."/>
            <person name="Numata K."/>
            <person name="Arakawa K."/>
        </authorList>
    </citation>
    <scope>NUCLEOTIDE SEQUENCE [LARGE SCALE GENOMIC DNA]</scope>
</reference>